<reference evidence="1" key="1">
    <citation type="journal article" date="2014" name="Front. Microbiol.">
        <title>High frequency of phylogenetically diverse reductive dehalogenase-homologous genes in deep subseafloor sedimentary metagenomes.</title>
        <authorList>
            <person name="Kawai M."/>
            <person name="Futagami T."/>
            <person name="Toyoda A."/>
            <person name="Takaki Y."/>
            <person name="Nishi S."/>
            <person name="Hori S."/>
            <person name="Arai W."/>
            <person name="Tsubouchi T."/>
            <person name="Morono Y."/>
            <person name="Uchiyama I."/>
            <person name="Ito T."/>
            <person name="Fujiyama A."/>
            <person name="Inagaki F."/>
            <person name="Takami H."/>
        </authorList>
    </citation>
    <scope>NUCLEOTIDE SEQUENCE</scope>
    <source>
        <strain evidence="1">Expedition CK06-06</strain>
    </source>
</reference>
<comment type="caution">
    <text evidence="1">The sequence shown here is derived from an EMBL/GenBank/DDBJ whole genome shotgun (WGS) entry which is preliminary data.</text>
</comment>
<proteinExistence type="predicted"/>
<feature type="non-terminal residue" evidence="1">
    <location>
        <position position="1"/>
    </location>
</feature>
<gene>
    <name evidence="1" type="ORF">S01H1_09659</name>
</gene>
<accession>X0T9L9</accession>
<dbReference type="AlphaFoldDB" id="X0T9L9"/>
<sequence>RVYVMNCPRCKIIRLKSKPGGANYCPGENSDTRIRYCPKCNLEFETVETFRKPQKTWECPMYPEELP</sequence>
<name>X0T9L9_9ZZZZ</name>
<dbReference type="EMBL" id="BARS01004935">
    <property type="protein sequence ID" value="GAF84892.1"/>
    <property type="molecule type" value="Genomic_DNA"/>
</dbReference>
<organism evidence="1">
    <name type="scientific">marine sediment metagenome</name>
    <dbReference type="NCBI Taxonomy" id="412755"/>
    <lineage>
        <taxon>unclassified sequences</taxon>
        <taxon>metagenomes</taxon>
        <taxon>ecological metagenomes</taxon>
    </lineage>
</organism>
<evidence type="ECO:0000313" key="1">
    <source>
        <dbReference type="EMBL" id="GAF84892.1"/>
    </source>
</evidence>
<protein>
    <submittedName>
        <fullName evidence="1">Uncharacterized protein</fullName>
    </submittedName>
</protein>